<evidence type="ECO:0000259" key="1">
    <source>
        <dbReference type="Pfam" id="PF13672"/>
    </source>
</evidence>
<proteinExistence type="predicted"/>
<dbReference type="EMBL" id="BAABKY010000006">
    <property type="protein sequence ID" value="GAA5082553.1"/>
    <property type="molecule type" value="Genomic_DNA"/>
</dbReference>
<dbReference type="Gene3D" id="3.60.40.10">
    <property type="entry name" value="PPM-type phosphatase domain"/>
    <property type="match status" value="1"/>
</dbReference>
<protein>
    <submittedName>
        <fullName evidence="2">Protein-serine/threonine phosphatase PphC</fullName>
    </submittedName>
</protein>
<accession>A0ABP9LP92</accession>
<dbReference type="InterPro" id="IPR001932">
    <property type="entry name" value="PPM-type_phosphatase-like_dom"/>
</dbReference>
<comment type="caution">
    <text evidence="2">The sequence shown here is derived from an EMBL/GenBank/DDBJ whole genome shotgun (WGS) entry which is preliminary data.</text>
</comment>
<dbReference type="InterPro" id="IPR036457">
    <property type="entry name" value="PPM-type-like_dom_sf"/>
</dbReference>
<name>A0ABP9LP92_9GAMM</name>
<dbReference type="SUPFAM" id="SSF81606">
    <property type="entry name" value="PP2C-like"/>
    <property type="match status" value="1"/>
</dbReference>
<gene>
    <name evidence="2" type="primary">pphC</name>
    <name evidence="2" type="ORF">GCM10025759_34320</name>
</gene>
<dbReference type="Proteomes" id="UP001501083">
    <property type="component" value="Unassembled WGS sequence"/>
</dbReference>
<reference evidence="3" key="1">
    <citation type="journal article" date="2019" name="Int. J. Syst. Evol. Microbiol.">
        <title>The Global Catalogue of Microorganisms (GCM) 10K type strain sequencing project: providing services to taxonomists for standard genome sequencing and annotation.</title>
        <authorList>
            <consortium name="The Broad Institute Genomics Platform"/>
            <consortium name="The Broad Institute Genome Sequencing Center for Infectious Disease"/>
            <person name="Wu L."/>
            <person name="Ma J."/>
        </authorList>
    </citation>
    <scope>NUCLEOTIDE SEQUENCE [LARGE SCALE GENOMIC DNA]</scope>
    <source>
        <strain evidence="3">JCM 19212</strain>
    </source>
</reference>
<evidence type="ECO:0000313" key="2">
    <source>
        <dbReference type="EMBL" id="GAA5082553.1"/>
    </source>
</evidence>
<sequence length="247" mass="25623">MTSWRVHAAAATGQSHVIQSLPCQDAFAHAAEGDALVAVVCDGAGSQSHSHVGSARISRDVAAALLPVLDAALVDETAARSAVESAVDAALQSLADEAAQGGSPLSSFACTLVGAMAKGDVAWLFHVGDGIGVAVDAAGAQTVSPPHNGEYANETFFVTSPQWRDHLRLLRCEQPAHRFVLMSDGAMPFAMARGNAALFPAFIDPVVRFLAGSDEQAGSAALRATLDDPRTHAITDDDKTLLIALRM</sequence>
<organism evidence="2 3">
    <name type="scientific">Lysobacter panacisoli</name>
    <dbReference type="NCBI Taxonomy" id="1255263"/>
    <lineage>
        <taxon>Bacteria</taxon>
        <taxon>Pseudomonadati</taxon>
        <taxon>Pseudomonadota</taxon>
        <taxon>Gammaproteobacteria</taxon>
        <taxon>Lysobacterales</taxon>
        <taxon>Lysobacteraceae</taxon>
        <taxon>Lysobacter</taxon>
    </lineage>
</organism>
<dbReference type="RefSeq" id="WP_158984010.1">
    <property type="nucleotide sequence ID" value="NZ_BAABKY010000006.1"/>
</dbReference>
<keyword evidence="3" id="KW-1185">Reference proteome</keyword>
<feature type="domain" description="PPM-type phosphatase" evidence="1">
    <location>
        <begin position="12"/>
        <end position="226"/>
    </location>
</feature>
<evidence type="ECO:0000313" key="3">
    <source>
        <dbReference type="Proteomes" id="UP001501083"/>
    </source>
</evidence>
<dbReference type="Pfam" id="PF13672">
    <property type="entry name" value="PP2C_2"/>
    <property type="match status" value="1"/>
</dbReference>